<sequence>MAYTVYTYFFYSVHTASYLLKHVRLSTLFKGIAPLFPLGFETAVLKVSYQKWEAKFVCVYAVLV</sequence>
<name>A0A0E9QA11_ANGAN</name>
<evidence type="ECO:0000313" key="1">
    <source>
        <dbReference type="EMBL" id="JAH13342.1"/>
    </source>
</evidence>
<reference evidence="1" key="1">
    <citation type="submission" date="2014-11" db="EMBL/GenBank/DDBJ databases">
        <authorList>
            <person name="Amaro Gonzalez C."/>
        </authorList>
    </citation>
    <scope>NUCLEOTIDE SEQUENCE</scope>
</reference>
<proteinExistence type="predicted"/>
<accession>A0A0E9QA11</accession>
<organism evidence="1">
    <name type="scientific">Anguilla anguilla</name>
    <name type="common">European freshwater eel</name>
    <name type="synonym">Muraena anguilla</name>
    <dbReference type="NCBI Taxonomy" id="7936"/>
    <lineage>
        <taxon>Eukaryota</taxon>
        <taxon>Metazoa</taxon>
        <taxon>Chordata</taxon>
        <taxon>Craniata</taxon>
        <taxon>Vertebrata</taxon>
        <taxon>Euteleostomi</taxon>
        <taxon>Actinopterygii</taxon>
        <taxon>Neopterygii</taxon>
        <taxon>Teleostei</taxon>
        <taxon>Anguilliformes</taxon>
        <taxon>Anguillidae</taxon>
        <taxon>Anguilla</taxon>
    </lineage>
</organism>
<dbReference type="AlphaFoldDB" id="A0A0E9QA11"/>
<reference evidence="1" key="2">
    <citation type="journal article" date="2015" name="Fish Shellfish Immunol.">
        <title>Early steps in the European eel (Anguilla anguilla)-Vibrio vulnificus interaction in the gills: Role of the RtxA13 toxin.</title>
        <authorList>
            <person name="Callol A."/>
            <person name="Pajuelo D."/>
            <person name="Ebbesson L."/>
            <person name="Teles M."/>
            <person name="MacKenzie S."/>
            <person name="Amaro C."/>
        </authorList>
    </citation>
    <scope>NUCLEOTIDE SEQUENCE</scope>
</reference>
<protein>
    <submittedName>
        <fullName evidence="1">Uncharacterized protein</fullName>
    </submittedName>
</protein>
<dbReference type="EMBL" id="GBXM01095235">
    <property type="protein sequence ID" value="JAH13342.1"/>
    <property type="molecule type" value="Transcribed_RNA"/>
</dbReference>